<dbReference type="Proteomes" id="UP000637704">
    <property type="component" value="Unassembled WGS sequence"/>
</dbReference>
<dbReference type="GO" id="GO:0098609">
    <property type="term" value="P:cell-cell adhesion"/>
    <property type="evidence" value="ECO:0007669"/>
    <property type="project" value="TreeGrafter"/>
</dbReference>
<feature type="non-terminal residue" evidence="7">
    <location>
        <position position="127"/>
    </location>
</feature>
<keyword evidence="3" id="KW-0472">Membrane</keyword>
<dbReference type="GO" id="GO:0007229">
    <property type="term" value="P:integrin-mediated signaling pathway"/>
    <property type="evidence" value="ECO:0007669"/>
    <property type="project" value="UniProtKB-KW"/>
</dbReference>
<dbReference type="GO" id="GO:0009897">
    <property type="term" value="C:external side of plasma membrane"/>
    <property type="evidence" value="ECO:0007669"/>
    <property type="project" value="TreeGrafter"/>
</dbReference>
<feature type="region of interest" description="Disordered" evidence="5">
    <location>
        <begin position="93"/>
        <end position="127"/>
    </location>
</feature>
<feature type="region of interest" description="Disordered" evidence="5">
    <location>
        <begin position="35"/>
        <end position="56"/>
    </location>
</feature>
<keyword evidence="8" id="KW-1185">Reference proteome</keyword>
<evidence type="ECO:0000256" key="5">
    <source>
        <dbReference type="SAM" id="MobiDB-lite"/>
    </source>
</evidence>
<dbReference type="AlphaFoldDB" id="A0A851Y1A0"/>
<dbReference type="InterPro" id="IPR032695">
    <property type="entry name" value="Integrin_dom_sf"/>
</dbReference>
<dbReference type="PANTHER" id="PTHR23220">
    <property type="entry name" value="INTEGRIN ALPHA"/>
    <property type="match status" value="1"/>
</dbReference>
<feature type="compositionally biased region" description="Basic and acidic residues" evidence="5">
    <location>
        <begin position="96"/>
        <end position="106"/>
    </location>
</feature>
<dbReference type="GO" id="GO:0005178">
    <property type="term" value="F:integrin binding"/>
    <property type="evidence" value="ECO:0007669"/>
    <property type="project" value="TreeGrafter"/>
</dbReference>
<evidence type="ECO:0000256" key="1">
    <source>
        <dbReference type="ARBA" id="ARBA00004479"/>
    </source>
</evidence>
<accession>A0A851Y1A0</accession>
<dbReference type="PANTHER" id="PTHR23220:SF90">
    <property type="entry name" value="INTEGRIN ALPHA-7"/>
    <property type="match status" value="1"/>
</dbReference>
<comment type="subcellular location">
    <subcellularLocation>
        <location evidence="1">Membrane</location>
        <topology evidence="1">Single-pass type I membrane protein</topology>
    </subcellularLocation>
</comment>
<name>A0A851Y1A0_EOLRO</name>
<evidence type="ECO:0000313" key="8">
    <source>
        <dbReference type="Proteomes" id="UP000637704"/>
    </source>
</evidence>
<dbReference type="SUPFAM" id="SSF69179">
    <property type="entry name" value="Integrin domains"/>
    <property type="match status" value="1"/>
</dbReference>
<evidence type="ECO:0000313" key="7">
    <source>
        <dbReference type="EMBL" id="NXD73647.1"/>
    </source>
</evidence>
<dbReference type="GO" id="GO:0008305">
    <property type="term" value="C:integrin complex"/>
    <property type="evidence" value="ECO:0007669"/>
    <property type="project" value="TreeGrafter"/>
</dbReference>
<gene>
    <name evidence="7" type="primary">Itga7_2</name>
    <name evidence="7" type="ORF">EOLROS_R15207</name>
</gene>
<evidence type="ECO:0000256" key="2">
    <source>
        <dbReference type="ARBA" id="ARBA00023037"/>
    </source>
</evidence>
<protein>
    <submittedName>
        <fullName evidence="7">ITA7 protein</fullName>
    </submittedName>
</protein>
<evidence type="ECO:0000256" key="3">
    <source>
        <dbReference type="ARBA" id="ARBA00023136"/>
    </source>
</evidence>
<keyword evidence="2" id="KW-0401">Integrin</keyword>
<reference evidence="7" key="1">
    <citation type="submission" date="2019-09" db="EMBL/GenBank/DDBJ databases">
        <title>Bird 10,000 Genomes (B10K) Project - Family phase.</title>
        <authorList>
            <person name="Zhang G."/>
        </authorList>
    </citation>
    <scope>NUCLEOTIDE SEQUENCE</scope>
    <source>
        <strain evidence="7">B10K-DU-025-06</strain>
        <tissue evidence="7">Mixed tissue sample</tissue>
    </source>
</reference>
<dbReference type="GO" id="GO:0033627">
    <property type="term" value="P:cell adhesion mediated by integrin"/>
    <property type="evidence" value="ECO:0007669"/>
    <property type="project" value="TreeGrafter"/>
</dbReference>
<feature type="non-terminal residue" evidence="7">
    <location>
        <position position="1"/>
    </location>
</feature>
<dbReference type="InterPro" id="IPR013649">
    <property type="entry name" value="Integrin_alpha_Ig-like_1"/>
</dbReference>
<proteinExistence type="predicted"/>
<comment type="caution">
    <text evidence="7">The sequence shown here is derived from an EMBL/GenBank/DDBJ whole genome shotgun (WGS) entry which is preliminary data.</text>
</comment>
<dbReference type="Gene3D" id="2.60.40.1460">
    <property type="entry name" value="Integrin domains. Chain A, domain 2"/>
    <property type="match status" value="1"/>
</dbReference>
<sequence>PRAGPGPPGTTPVPVPPALQYVLDADAERRRLGHAPRGAFLSRRSSDPEHQFSGTVELPRQQARVCVTATFQLQDNIRDKLRPITMTLAYGIRGDGATRQRRDPAQLRRNPAQLHRGSVLPPLSPVL</sequence>
<dbReference type="GO" id="GO:0050900">
    <property type="term" value="P:leukocyte migration"/>
    <property type="evidence" value="ECO:0007669"/>
    <property type="project" value="TreeGrafter"/>
</dbReference>
<evidence type="ECO:0000256" key="4">
    <source>
        <dbReference type="ARBA" id="ARBA00023180"/>
    </source>
</evidence>
<dbReference type="EMBL" id="WBNI01003176">
    <property type="protein sequence ID" value="NXD73647.1"/>
    <property type="molecule type" value="Genomic_DNA"/>
</dbReference>
<feature type="domain" description="Integrin alpha first immunoglubulin-like" evidence="6">
    <location>
        <begin position="18"/>
        <end position="101"/>
    </location>
</feature>
<organism evidence="7 8">
    <name type="scientific">Eolophus roseicapilla</name>
    <name type="common">Galah cockatoo</name>
    <name type="synonym">Cacatua roseicapilla</name>
    <dbReference type="NCBI Taxonomy" id="176039"/>
    <lineage>
        <taxon>Eukaryota</taxon>
        <taxon>Metazoa</taxon>
        <taxon>Chordata</taxon>
        <taxon>Craniata</taxon>
        <taxon>Vertebrata</taxon>
        <taxon>Euteleostomi</taxon>
        <taxon>Archelosauria</taxon>
        <taxon>Archosauria</taxon>
        <taxon>Dinosauria</taxon>
        <taxon>Saurischia</taxon>
        <taxon>Theropoda</taxon>
        <taxon>Coelurosauria</taxon>
        <taxon>Aves</taxon>
        <taxon>Neognathae</taxon>
        <taxon>Neoaves</taxon>
        <taxon>Telluraves</taxon>
        <taxon>Australaves</taxon>
        <taxon>Psittaciformes</taxon>
        <taxon>Cacatuidae</taxon>
        <taxon>Eolophus</taxon>
    </lineage>
</organism>
<evidence type="ECO:0000259" key="6">
    <source>
        <dbReference type="Pfam" id="PF08441"/>
    </source>
</evidence>
<dbReference type="Pfam" id="PF08441">
    <property type="entry name" value="Integrin_A_Ig_1"/>
    <property type="match status" value="1"/>
</dbReference>
<keyword evidence="4" id="KW-0325">Glycoprotein</keyword>
<dbReference type="GO" id="GO:0007160">
    <property type="term" value="P:cell-matrix adhesion"/>
    <property type="evidence" value="ECO:0007669"/>
    <property type="project" value="TreeGrafter"/>
</dbReference>